<organism evidence="2">
    <name type="scientific">freshwater metagenome</name>
    <dbReference type="NCBI Taxonomy" id="449393"/>
    <lineage>
        <taxon>unclassified sequences</taxon>
        <taxon>metagenomes</taxon>
        <taxon>ecological metagenomes</taxon>
    </lineage>
</organism>
<dbReference type="Gene3D" id="3.60.10.10">
    <property type="entry name" value="Endonuclease/exonuclease/phosphatase"/>
    <property type="match status" value="1"/>
</dbReference>
<name>A0A6J5ZPJ2_9ZZZZ</name>
<evidence type="ECO:0000259" key="1">
    <source>
        <dbReference type="Pfam" id="PF03372"/>
    </source>
</evidence>
<dbReference type="AlphaFoldDB" id="A0A6J5ZPJ2"/>
<sequence>MHHLVNEIAGLLGDAEVRKQSLPAVVAGDFNAVPWSDEVRRATGASAPFLPSFVLIDAWEACGNRTRGDTWSTENPLVPRKAVYPNRRLDYITTTAPRLRNHGSFESCFLAGIDQVDGTQPSDHYAVVAEVEL</sequence>
<dbReference type="SUPFAM" id="SSF56219">
    <property type="entry name" value="DNase I-like"/>
    <property type="match status" value="1"/>
</dbReference>
<dbReference type="InterPro" id="IPR036691">
    <property type="entry name" value="Endo/exonu/phosph_ase_sf"/>
</dbReference>
<protein>
    <submittedName>
        <fullName evidence="2">Unannotated protein</fullName>
    </submittedName>
</protein>
<feature type="domain" description="Endonuclease/exonuclease/phosphatase" evidence="1">
    <location>
        <begin position="14"/>
        <end position="124"/>
    </location>
</feature>
<reference evidence="2" key="1">
    <citation type="submission" date="2020-05" db="EMBL/GenBank/DDBJ databases">
        <authorList>
            <person name="Chiriac C."/>
            <person name="Salcher M."/>
            <person name="Ghai R."/>
            <person name="Kavagutti S V."/>
        </authorList>
    </citation>
    <scope>NUCLEOTIDE SEQUENCE</scope>
</reference>
<dbReference type="Pfam" id="PF03372">
    <property type="entry name" value="Exo_endo_phos"/>
    <property type="match status" value="1"/>
</dbReference>
<accession>A0A6J5ZPJ2</accession>
<evidence type="ECO:0000313" key="2">
    <source>
        <dbReference type="EMBL" id="CAB4344421.1"/>
    </source>
</evidence>
<proteinExistence type="predicted"/>
<gene>
    <name evidence="2" type="ORF">UFOPK3331_01359</name>
</gene>
<dbReference type="EMBL" id="CAESAL010000054">
    <property type="protein sequence ID" value="CAB4344421.1"/>
    <property type="molecule type" value="Genomic_DNA"/>
</dbReference>
<dbReference type="InterPro" id="IPR005135">
    <property type="entry name" value="Endo/exonuclease/phosphatase"/>
</dbReference>
<dbReference type="GO" id="GO:0003824">
    <property type="term" value="F:catalytic activity"/>
    <property type="evidence" value="ECO:0007669"/>
    <property type="project" value="InterPro"/>
</dbReference>